<name>A0A8D8PIC3_CULPI</name>
<proteinExistence type="predicted"/>
<dbReference type="EMBL" id="HBUE01010489">
    <property type="protein sequence ID" value="CAG6448143.1"/>
    <property type="molecule type" value="Transcribed_RNA"/>
</dbReference>
<dbReference type="EMBL" id="HBUE01010487">
    <property type="protein sequence ID" value="CAG6448139.1"/>
    <property type="molecule type" value="Transcribed_RNA"/>
</dbReference>
<dbReference type="AlphaFoldDB" id="A0A8D8PIC3"/>
<dbReference type="EMBL" id="HBUE01349977">
    <property type="protein sequence ID" value="CAG6602548.1"/>
    <property type="molecule type" value="Transcribed_RNA"/>
</dbReference>
<dbReference type="EMBL" id="HBUE01242882">
    <property type="protein sequence ID" value="CAG6550251.1"/>
    <property type="molecule type" value="Transcribed_RNA"/>
</dbReference>
<dbReference type="EMBL" id="HBUE01010488">
    <property type="protein sequence ID" value="CAG6448141.1"/>
    <property type="molecule type" value="Transcribed_RNA"/>
</dbReference>
<feature type="region of interest" description="Disordered" evidence="1">
    <location>
        <begin position="1"/>
        <end position="20"/>
    </location>
</feature>
<feature type="region of interest" description="Disordered" evidence="1">
    <location>
        <begin position="27"/>
        <end position="50"/>
    </location>
</feature>
<feature type="compositionally biased region" description="Basic residues" evidence="1">
    <location>
        <begin position="9"/>
        <end position="20"/>
    </location>
</feature>
<accession>A0A8D8PIC3</accession>
<dbReference type="EMBL" id="HBUE01349975">
    <property type="protein sequence ID" value="CAG6602545.1"/>
    <property type="molecule type" value="Transcribed_RNA"/>
</dbReference>
<feature type="compositionally biased region" description="Basic residues" evidence="1">
    <location>
        <begin position="27"/>
        <end position="39"/>
    </location>
</feature>
<organism evidence="2">
    <name type="scientific">Culex pipiens</name>
    <name type="common">House mosquito</name>
    <dbReference type="NCBI Taxonomy" id="7175"/>
    <lineage>
        <taxon>Eukaryota</taxon>
        <taxon>Metazoa</taxon>
        <taxon>Ecdysozoa</taxon>
        <taxon>Arthropoda</taxon>
        <taxon>Hexapoda</taxon>
        <taxon>Insecta</taxon>
        <taxon>Pterygota</taxon>
        <taxon>Neoptera</taxon>
        <taxon>Endopterygota</taxon>
        <taxon>Diptera</taxon>
        <taxon>Nematocera</taxon>
        <taxon>Culicoidea</taxon>
        <taxon>Culicidae</taxon>
        <taxon>Culicinae</taxon>
        <taxon>Culicini</taxon>
        <taxon>Culex</taxon>
        <taxon>Culex</taxon>
    </lineage>
</organism>
<dbReference type="EMBL" id="HBUE01010491">
    <property type="protein sequence ID" value="CAG6448145.1"/>
    <property type="molecule type" value="Transcribed_RNA"/>
</dbReference>
<sequence>MKAGYVRRMSARSRERQHKRKHLGMLAYRHGRKKRRKRGPGSSTGTSKLAAMAMRRCWTTRLRDVQVVLRRRELDYRQALIRRPRRRARQLLGTFVRRRCRSVRACRIRCARLDSATARMDSTTIRWMHAARPNWASS</sequence>
<reference evidence="2" key="1">
    <citation type="submission" date="2021-05" db="EMBL/GenBank/DDBJ databases">
        <authorList>
            <person name="Alioto T."/>
            <person name="Alioto T."/>
            <person name="Gomez Garrido J."/>
        </authorList>
    </citation>
    <scope>NUCLEOTIDE SEQUENCE</scope>
</reference>
<protein>
    <submittedName>
        <fullName evidence="2">(northern house mosquito) hypothetical protein</fullName>
    </submittedName>
</protein>
<evidence type="ECO:0000313" key="2">
    <source>
        <dbReference type="EMBL" id="CAG6602545.1"/>
    </source>
</evidence>
<dbReference type="EMBL" id="HBUE01242884">
    <property type="protein sequence ID" value="CAG6550254.1"/>
    <property type="molecule type" value="Transcribed_RNA"/>
</dbReference>
<evidence type="ECO:0000256" key="1">
    <source>
        <dbReference type="SAM" id="MobiDB-lite"/>
    </source>
</evidence>